<dbReference type="EMBL" id="JAPEVB010000003">
    <property type="protein sequence ID" value="KAJ4392274.1"/>
    <property type="molecule type" value="Genomic_DNA"/>
</dbReference>
<dbReference type="GO" id="GO:0005829">
    <property type="term" value="C:cytosol"/>
    <property type="evidence" value="ECO:0007669"/>
    <property type="project" value="TreeGrafter"/>
</dbReference>
<dbReference type="GO" id="GO:0031625">
    <property type="term" value="F:ubiquitin protein ligase binding"/>
    <property type="evidence" value="ECO:0007669"/>
    <property type="project" value="TreeGrafter"/>
</dbReference>
<feature type="compositionally biased region" description="Pro residues" evidence="1">
    <location>
        <begin position="954"/>
        <end position="973"/>
    </location>
</feature>
<dbReference type="OrthoDB" id="2238745at2759"/>
<accession>A0A9W8YU57</accession>
<evidence type="ECO:0000256" key="1">
    <source>
        <dbReference type="SAM" id="MobiDB-lite"/>
    </source>
</evidence>
<feature type="compositionally biased region" description="Basic and acidic residues" evidence="1">
    <location>
        <begin position="98"/>
        <end position="144"/>
    </location>
</feature>
<feature type="region of interest" description="Disordered" evidence="1">
    <location>
        <begin position="709"/>
        <end position="735"/>
    </location>
</feature>
<evidence type="ECO:0000259" key="2">
    <source>
        <dbReference type="SMART" id="SM01017"/>
    </source>
</evidence>
<feature type="region of interest" description="Disordered" evidence="1">
    <location>
        <begin position="1099"/>
        <end position="1133"/>
    </location>
</feature>
<feature type="compositionally biased region" description="Polar residues" evidence="1">
    <location>
        <begin position="302"/>
        <end position="312"/>
    </location>
</feature>
<proteinExistence type="predicted"/>
<feature type="compositionally biased region" description="Low complexity" evidence="1">
    <location>
        <begin position="1117"/>
        <end position="1127"/>
    </location>
</feature>
<feature type="compositionally biased region" description="Low complexity" evidence="1">
    <location>
        <begin position="64"/>
        <end position="74"/>
    </location>
</feature>
<dbReference type="PANTHER" id="PTHR11188">
    <property type="entry name" value="ARRESTIN DOMAIN CONTAINING PROTEIN"/>
    <property type="match status" value="1"/>
</dbReference>
<sequence>MSNQARFEIIEQPYLDGPAATAAANSSSLQNRQQPEQLPYFYSSRGTVYYTPPRNPADRRARRVAAALPSLPAPHIGPRQRRPHSIHIVSYPSGFVPHDLRPKTAPRDLERQRRREEERKRKEDKKKEEEERLRKQREQEEQTRNRLNQNQIKRRSLTQSLSNKLKAAFQSGEPPRSTGQDGAATPAPREQARTRVRPVSWLSVTSRISRTDDSIGGEELTPENSESSSRTPTTASPPAETPSRRSIAAPYIGFAALSTALEESAQPRRPTTATNYRFPGVSGPSTRPNTSRSFVSRPVAPSESTTMDTMNRNSSLAVGSNAHRNSFMSVRSAKNVVSSSIQEVPQPKPVASGSGLSCTILLAEPNVFLTGFDHDGHTRHESHNSTALLRGKLQLNVSKNTKVKSITLKLLGKARTEWPEGIPPLKVDMYEEESLRTQALTFFHAMHDGWETEFGNQCTYTLKGNNSSTNLPRPTTSPRDSIASLQLGGRQRANMSAKELKKLSLRSVESRSFGKGESPAANQMQAKGFKVFYPGTYEYSFELPIDHHQLESIKLQYGSVKWELETTIERTGAFKPNLHGTKEVNIVRVPDQMSLETSEPISISRQWEDQLHYDIMISGKSFPIGAKIPIAFKLTPLAKVQVHKVKIFVTESIEYWTNDRKVTRKDPGRKILLLEKAAGKPLDKQYQSSEFRIISGGELSPDERFHARETAARRRTVEASRSGTTPRPLPEPTENLLGDLDLGLETYWGSTEMEMSVQMPTCEMMAKDKSLRMNPDCSWKNVNVYHWMKIVMRISRLDPDDPAGKRRRHFEISIDSPFTVLNCRATQANTALPRYNSPEMAGDYRTQTSCGCADARILGTSGGTPENTSGTSVDNTALPMPPQAAHLHNATQGISGHSSTNSSGAPPTASANASGTSMTGANAPPPPSSANPLQRVRDQEAAARPIHLIRYPSFDPPPFHADEAPPPMPTPPPNYDIVVGTPSVDGMADYFKRLSYFEDPAQAQAAGPPSSTEYFASGAAGPGGPAGSSSSSPQDEDDGDDTETEDVESDDSDSDRRPARTVSRAGTVNIANPRTPGGRLVPSRSFEIERPANNFTLNMAGVVRREGREGGGGGSGDSTATRGAGSTNMPRAR</sequence>
<evidence type="ECO:0000313" key="3">
    <source>
        <dbReference type="EMBL" id="KAJ4392274.1"/>
    </source>
</evidence>
<keyword evidence="4" id="KW-1185">Reference proteome</keyword>
<protein>
    <recommendedName>
        <fullName evidence="2">Arrestin C-terminal-like domain-containing protein</fullName>
    </recommendedName>
</protein>
<dbReference type="GO" id="GO:0030674">
    <property type="term" value="F:protein-macromolecule adaptor activity"/>
    <property type="evidence" value="ECO:0007669"/>
    <property type="project" value="TreeGrafter"/>
</dbReference>
<feature type="compositionally biased region" description="Polar residues" evidence="1">
    <location>
        <begin position="889"/>
        <end position="920"/>
    </location>
</feature>
<feature type="compositionally biased region" description="Low complexity" evidence="1">
    <location>
        <begin position="225"/>
        <end position="238"/>
    </location>
</feature>
<dbReference type="InterPro" id="IPR011022">
    <property type="entry name" value="Arrestin_C-like"/>
</dbReference>
<feature type="region of interest" description="Disordered" evidence="1">
    <location>
        <begin position="262"/>
        <end position="312"/>
    </location>
</feature>
<dbReference type="GO" id="GO:0070086">
    <property type="term" value="P:ubiquitin-dependent endocytosis"/>
    <property type="evidence" value="ECO:0007669"/>
    <property type="project" value="TreeGrafter"/>
</dbReference>
<organism evidence="3 4">
    <name type="scientific">Gnomoniopsis smithogilvyi</name>
    <dbReference type="NCBI Taxonomy" id="1191159"/>
    <lineage>
        <taxon>Eukaryota</taxon>
        <taxon>Fungi</taxon>
        <taxon>Dikarya</taxon>
        <taxon>Ascomycota</taxon>
        <taxon>Pezizomycotina</taxon>
        <taxon>Sordariomycetes</taxon>
        <taxon>Sordariomycetidae</taxon>
        <taxon>Diaporthales</taxon>
        <taxon>Gnomoniaceae</taxon>
        <taxon>Gnomoniopsis</taxon>
    </lineage>
</organism>
<reference evidence="3" key="1">
    <citation type="submission" date="2022-10" db="EMBL/GenBank/DDBJ databases">
        <title>Tapping the CABI collections for fungal endophytes: first genome assemblies for Collariella, Neodidymelliopsis, Ascochyta clinopodiicola, Didymella pomorum, Didymosphaeria variabile, Neocosmospora piperis and Neocucurbitaria cava.</title>
        <authorList>
            <person name="Hill R."/>
        </authorList>
    </citation>
    <scope>NUCLEOTIDE SEQUENCE</scope>
    <source>
        <strain evidence="3">IMI 355082</strain>
    </source>
</reference>
<dbReference type="PANTHER" id="PTHR11188:SF174">
    <property type="entry name" value="ARRESTIN-RELATED TRAFFICKING ADAPTER 10-RELATED"/>
    <property type="match status" value="1"/>
</dbReference>
<dbReference type="InterPro" id="IPR014752">
    <property type="entry name" value="Arrestin-like_C"/>
</dbReference>
<feature type="compositionally biased region" description="Polar residues" evidence="1">
    <location>
        <begin position="283"/>
        <end position="294"/>
    </location>
</feature>
<feature type="region of interest" description="Disordered" evidence="1">
    <location>
        <begin position="43"/>
        <end position="246"/>
    </location>
</feature>
<dbReference type="AlphaFoldDB" id="A0A9W8YU57"/>
<dbReference type="Gene3D" id="2.60.40.640">
    <property type="match status" value="1"/>
</dbReference>
<dbReference type="InterPro" id="IPR050357">
    <property type="entry name" value="Arrestin_domain-protein"/>
</dbReference>
<feature type="domain" description="Arrestin C-terminal-like" evidence="2">
    <location>
        <begin position="607"/>
        <end position="825"/>
    </location>
</feature>
<dbReference type="Proteomes" id="UP001140453">
    <property type="component" value="Unassembled WGS sequence"/>
</dbReference>
<gene>
    <name evidence="3" type="ORF">N0V93_005899</name>
</gene>
<dbReference type="SMART" id="SM01017">
    <property type="entry name" value="Arrestin_C"/>
    <property type="match status" value="1"/>
</dbReference>
<feature type="region of interest" description="Disordered" evidence="1">
    <location>
        <begin position="950"/>
        <end position="973"/>
    </location>
</feature>
<feature type="compositionally biased region" description="Acidic residues" evidence="1">
    <location>
        <begin position="1034"/>
        <end position="1053"/>
    </location>
</feature>
<feature type="compositionally biased region" description="Polar residues" evidence="1">
    <location>
        <begin position="863"/>
        <end position="875"/>
    </location>
</feature>
<evidence type="ECO:0000313" key="4">
    <source>
        <dbReference type="Proteomes" id="UP001140453"/>
    </source>
</evidence>
<comment type="caution">
    <text evidence="3">The sequence shown here is derived from an EMBL/GenBank/DDBJ whole genome shotgun (WGS) entry which is preliminary data.</text>
</comment>
<feature type="region of interest" description="Disordered" evidence="1">
    <location>
        <begin position="1002"/>
        <end position="1085"/>
    </location>
</feature>
<name>A0A9W8YU57_9PEZI</name>
<dbReference type="Pfam" id="PF02752">
    <property type="entry name" value="Arrestin_C"/>
    <property type="match status" value="1"/>
</dbReference>
<feature type="compositionally biased region" description="Basic and acidic residues" evidence="1">
    <location>
        <begin position="709"/>
        <end position="718"/>
    </location>
</feature>
<feature type="region of interest" description="Disordered" evidence="1">
    <location>
        <begin position="858"/>
        <end position="937"/>
    </location>
</feature>